<dbReference type="Pfam" id="PF00078">
    <property type="entry name" value="RVT_1"/>
    <property type="match status" value="1"/>
</dbReference>
<accession>A0A8B6C3T7</accession>
<dbReference type="SUPFAM" id="SSF56672">
    <property type="entry name" value="DNA/RNA polymerases"/>
    <property type="match status" value="1"/>
</dbReference>
<dbReference type="Gene3D" id="3.10.10.10">
    <property type="entry name" value="HIV Type 1 Reverse Transcriptase, subunit A, domain 1"/>
    <property type="match status" value="1"/>
</dbReference>
<dbReference type="Gene3D" id="3.30.70.270">
    <property type="match status" value="1"/>
</dbReference>
<feature type="domain" description="Reverse transcriptase" evidence="1">
    <location>
        <begin position="272"/>
        <end position="419"/>
    </location>
</feature>
<keyword evidence="3" id="KW-1185">Reference proteome</keyword>
<dbReference type="InterPro" id="IPR052055">
    <property type="entry name" value="Hepadnavirus_pol/RT"/>
</dbReference>
<dbReference type="PANTHER" id="PTHR33050">
    <property type="entry name" value="REVERSE TRANSCRIPTASE DOMAIN-CONTAINING PROTEIN"/>
    <property type="match status" value="1"/>
</dbReference>
<dbReference type="Proteomes" id="UP000596742">
    <property type="component" value="Unassembled WGS sequence"/>
</dbReference>
<dbReference type="InterPro" id="IPR043128">
    <property type="entry name" value="Rev_trsase/Diguanyl_cyclase"/>
</dbReference>
<protein>
    <recommendedName>
        <fullName evidence="1">Reverse transcriptase domain-containing protein</fullName>
    </recommendedName>
</protein>
<proteinExistence type="predicted"/>
<dbReference type="EMBL" id="UYJE01001097">
    <property type="protein sequence ID" value="VDH99082.1"/>
    <property type="molecule type" value="Genomic_DNA"/>
</dbReference>
<name>A0A8B6C3T7_MYTGA</name>
<dbReference type="AlphaFoldDB" id="A0A8B6C3T7"/>
<comment type="caution">
    <text evidence="2">The sequence shown here is derived from an EMBL/GenBank/DDBJ whole genome shotgun (WGS) entry which is preliminary data.</text>
</comment>
<evidence type="ECO:0000259" key="1">
    <source>
        <dbReference type="Pfam" id="PF00078"/>
    </source>
</evidence>
<dbReference type="InterPro" id="IPR000477">
    <property type="entry name" value="RT_dom"/>
</dbReference>
<sequence>MGKMHVQQQQIAETQVSKIEATLTDGPKFKKRGNEEQFKQNMKVLSKMKEADSMLDGNNPTPDTVCKAKEKLAEGISLMNYRQKLIRIADSSELGWRVVHEYETNPLADDSEDERKLYKAENRAERKVKADKTKKARRVHPYVQPAEQAVMTRKPGRCFNCGVKGHCKQVDTIKSPVNSLRKHINKWKIIQASDYILNVIDKGYMLPLKTLPENVLLDNNRSAKDNKSFVKDEIEKLLSKGCISEVFVKPKVVNPLTVAGNKSKLRLVLDCRHINPHLYQFRYKYEDATVARKLFSKGDYLFSFDLKSAYHHIMVQQEDRTYLGFQWESKFYIFNVLCFGLATAGFIFSKVLRELIKYWRSNSIRILMYLDDGLGGADNYDECTTVSHRIRADLIDFGFIIAEEKCNWNPVQVITFLGMVWDTSEGRIRITDERITRILKCISCICNRLPDKRVISVKLLASVVGQLISTQGVLGTTVRLRTRYAYDCVQDRTSLGGTGLDYSRRGGRTRVLVIKHSKVKCGWCII</sequence>
<gene>
    <name evidence="2" type="ORF">MGAL_10B006196</name>
</gene>
<reference evidence="2" key="1">
    <citation type="submission" date="2018-11" db="EMBL/GenBank/DDBJ databases">
        <authorList>
            <person name="Alioto T."/>
            <person name="Alioto T."/>
        </authorList>
    </citation>
    <scope>NUCLEOTIDE SEQUENCE</scope>
</reference>
<dbReference type="OrthoDB" id="7477527at2759"/>
<dbReference type="PANTHER" id="PTHR33050:SF7">
    <property type="entry name" value="RIBONUCLEASE H"/>
    <property type="match status" value="1"/>
</dbReference>
<evidence type="ECO:0000313" key="2">
    <source>
        <dbReference type="EMBL" id="VDH99082.1"/>
    </source>
</evidence>
<dbReference type="CDD" id="cd03714">
    <property type="entry name" value="RT_DIRS1"/>
    <property type="match status" value="1"/>
</dbReference>
<organism evidence="2 3">
    <name type="scientific">Mytilus galloprovincialis</name>
    <name type="common">Mediterranean mussel</name>
    <dbReference type="NCBI Taxonomy" id="29158"/>
    <lineage>
        <taxon>Eukaryota</taxon>
        <taxon>Metazoa</taxon>
        <taxon>Spiralia</taxon>
        <taxon>Lophotrochozoa</taxon>
        <taxon>Mollusca</taxon>
        <taxon>Bivalvia</taxon>
        <taxon>Autobranchia</taxon>
        <taxon>Pteriomorphia</taxon>
        <taxon>Mytilida</taxon>
        <taxon>Mytiloidea</taxon>
        <taxon>Mytilidae</taxon>
        <taxon>Mytilinae</taxon>
        <taxon>Mytilus</taxon>
    </lineage>
</organism>
<dbReference type="InterPro" id="IPR043502">
    <property type="entry name" value="DNA/RNA_pol_sf"/>
</dbReference>
<evidence type="ECO:0000313" key="3">
    <source>
        <dbReference type="Proteomes" id="UP000596742"/>
    </source>
</evidence>